<dbReference type="InterPro" id="IPR000551">
    <property type="entry name" value="MerR-type_HTH_dom"/>
</dbReference>
<accession>A0ABR8VQ41</accession>
<reference evidence="2 3" key="1">
    <citation type="submission" date="2020-08" db="EMBL/GenBank/DDBJ databases">
        <title>A Genomic Blueprint of the Chicken Gut Microbiome.</title>
        <authorList>
            <person name="Gilroy R."/>
            <person name="Ravi A."/>
            <person name="Getino M."/>
            <person name="Pursley I."/>
            <person name="Horton D.L."/>
            <person name="Alikhan N.-F."/>
            <person name="Baker D."/>
            <person name="Gharbi K."/>
            <person name="Hall N."/>
            <person name="Watson M."/>
            <person name="Adriaenssens E.M."/>
            <person name="Foster-Nyarko E."/>
            <person name="Jarju S."/>
            <person name="Secka A."/>
            <person name="Antonio M."/>
            <person name="Oren A."/>
            <person name="Chaudhuri R."/>
            <person name="La Ragione R.M."/>
            <person name="Hildebrand F."/>
            <person name="Pallen M.J."/>
        </authorList>
    </citation>
    <scope>NUCLEOTIDE SEQUENCE [LARGE SCALE GENOMIC DNA]</scope>
    <source>
        <strain evidence="2 3">Sa1BUA2</strain>
    </source>
</reference>
<dbReference type="EMBL" id="JACSPV010000040">
    <property type="protein sequence ID" value="MBD8006880.1"/>
    <property type="molecule type" value="Genomic_DNA"/>
</dbReference>
<dbReference type="PROSITE" id="PS50937">
    <property type="entry name" value="HTH_MERR_2"/>
    <property type="match status" value="1"/>
</dbReference>
<protein>
    <submittedName>
        <fullName evidence="2">MerR family DNA-binding transcriptional regulator</fullName>
    </submittedName>
</protein>
<dbReference type="GO" id="GO:0003677">
    <property type="term" value="F:DNA binding"/>
    <property type="evidence" value="ECO:0007669"/>
    <property type="project" value="UniProtKB-KW"/>
</dbReference>
<evidence type="ECO:0000259" key="1">
    <source>
        <dbReference type="PROSITE" id="PS50937"/>
    </source>
</evidence>
<feature type="domain" description="HTH merR-type" evidence="1">
    <location>
        <begin position="1"/>
        <end position="38"/>
    </location>
</feature>
<proteinExistence type="predicted"/>
<comment type="caution">
    <text evidence="2">The sequence shown here is derived from an EMBL/GenBank/DDBJ whole genome shotgun (WGS) entry which is preliminary data.</text>
</comment>
<name>A0ABR8VQ41_9BACI</name>
<evidence type="ECO:0000313" key="3">
    <source>
        <dbReference type="Proteomes" id="UP000648182"/>
    </source>
</evidence>
<keyword evidence="3" id="KW-1185">Reference proteome</keyword>
<dbReference type="Gene3D" id="1.10.1660.10">
    <property type="match status" value="1"/>
</dbReference>
<dbReference type="Pfam" id="PF00376">
    <property type="entry name" value="MerR"/>
    <property type="match status" value="1"/>
</dbReference>
<keyword evidence="2" id="KW-0238">DNA-binding</keyword>
<dbReference type="RefSeq" id="WP_191815119.1">
    <property type="nucleotide sequence ID" value="NZ_JACSPV010000040.1"/>
</dbReference>
<dbReference type="InterPro" id="IPR009061">
    <property type="entry name" value="DNA-bd_dom_put_sf"/>
</dbReference>
<dbReference type="Proteomes" id="UP000648182">
    <property type="component" value="Unassembled WGS sequence"/>
</dbReference>
<evidence type="ECO:0000313" key="2">
    <source>
        <dbReference type="EMBL" id="MBD8006880.1"/>
    </source>
</evidence>
<gene>
    <name evidence="2" type="ORF">H9631_17575</name>
</gene>
<sequence>MYTVHEVAKLAHTTVKTLHHYHKIGLLIPEQTTEVGYR</sequence>
<organism evidence="2 3">
    <name type="scientific">Bacillus norwichensis</name>
    <dbReference type="NCBI Taxonomy" id="2762217"/>
    <lineage>
        <taxon>Bacteria</taxon>
        <taxon>Bacillati</taxon>
        <taxon>Bacillota</taxon>
        <taxon>Bacilli</taxon>
        <taxon>Bacillales</taxon>
        <taxon>Bacillaceae</taxon>
        <taxon>Bacillus</taxon>
    </lineage>
</organism>
<dbReference type="SUPFAM" id="SSF46955">
    <property type="entry name" value="Putative DNA-binding domain"/>
    <property type="match status" value="1"/>
</dbReference>